<evidence type="ECO:0000313" key="2">
    <source>
        <dbReference type="Proteomes" id="UP000048949"/>
    </source>
</evidence>
<name>A0A0U1NJY5_9RHOB</name>
<organism evidence="1 2">
    <name type="scientific">Nereida ignava</name>
    <dbReference type="NCBI Taxonomy" id="282199"/>
    <lineage>
        <taxon>Bacteria</taxon>
        <taxon>Pseudomonadati</taxon>
        <taxon>Pseudomonadota</taxon>
        <taxon>Alphaproteobacteria</taxon>
        <taxon>Rhodobacterales</taxon>
        <taxon>Roseobacteraceae</taxon>
        <taxon>Nereida</taxon>
    </lineage>
</organism>
<protein>
    <submittedName>
        <fullName evidence="1">Uncharacterized protein</fullName>
    </submittedName>
</protein>
<reference evidence="1 2" key="1">
    <citation type="submission" date="2015-04" db="EMBL/GenBank/DDBJ databases">
        <authorList>
            <person name="Syromyatnikov M.Y."/>
            <person name="Popov V.N."/>
        </authorList>
    </citation>
    <scope>NUCLEOTIDE SEQUENCE [LARGE SCALE GENOMIC DNA]</scope>
    <source>
        <strain evidence="1 2">CECT 5292</strain>
    </source>
</reference>
<dbReference type="AlphaFoldDB" id="A0A0U1NJY5"/>
<accession>A0A0U1NJY5</accession>
<proteinExistence type="predicted"/>
<dbReference type="Proteomes" id="UP000048949">
    <property type="component" value="Unassembled WGS sequence"/>
</dbReference>
<sequence length="148" mass="16916">MTLRPHNPFMTIYFQIAQDYFHRMGGAGRYEGFQEWHPALLTLACALEAVENPNLGAVWSRLPNAIVQKCDGLRSKIIQSFRRDLEPFEHKLDCVRTGADLLVQELSTNHRGKPLSHTDIELLERVKLEFNLALSGKSESHDFVNRGK</sequence>
<evidence type="ECO:0000313" key="1">
    <source>
        <dbReference type="EMBL" id="CRK74793.1"/>
    </source>
</evidence>
<dbReference type="EMBL" id="CVQV01000004">
    <property type="protein sequence ID" value="CRK74793.1"/>
    <property type="molecule type" value="Genomic_DNA"/>
</dbReference>
<gene>
    <name evidence="1" type="ORF">NIG5292_00830</name>
</gene>
<keyword evidence="2" id="KW-1185">Reference proteome</keyword>